<dbReference type="PANTHER" id="PTHR30408">
    <property type="entry name" value="TYPE-1 RESTRICTION ENZYME ECOKI SPECIFICITY PROTEIN"/>
    <property type="match status" value="1"/>
</dbReference>
<dbReference type="CDD" id="cd17252">
    <property type="entry name" value="RMtype1_S_EcoKI-TRD1-CR1_like"/>
    <property type="match status" value="1"/>
</dbReference>
<dbReference type="SUPFAM" id="SSF116734">
    <property type="entry name" value="DNA methylase specificity domain"/>
    <property type="match status" value="2"/>
</dbReference>
<organism evidence="6 7">
    <name type="scientific">Martelella lutilitoris</name>
    <dbReference type="NCBI Taxonomy" id="2583532"/>
    <lineage>
        <taxon>Bacteria</taxon>
        <taxon>Pseudomonadati</taxon>
        <taxon>Pseudomonadota</taxon>
        <taxon>Alphaproteobacteria</taxon>
        <taxon>Hyphomicrobiales</taxon>
        <taxon>Aurantimonadaceae</taxon>
        <taxon>Martelella</taxon>
    </lineage>
</organism>
<dbReference type="RefSeq" id="WP_138746732.1">
    <property type="nucleotide sequence ID" value="NZ_VCLB01000001.1"/>
</dbReference>
<dbReference type="Pfam" id="PF01420">
    <property type="entry name" value="Methylase_S"/>
    <property type="match status" value="1"/>
</dbReference>
<accession>A0A5C4JWT0</accession>
<dbReference type="GO" id="GO:0003677">
    <property type="term" value="F:DNA binding"/>
    <property type="evidence" value="ECO:0007669"/>
    <property type="project" value="UniProtKB-KW"/>
</dbReference>
<feature type="domain" description="Type I restriction modification DNA specificity" evidence="5">
    <location>
        <begin position="22"/>
        <end position="192"/>
    </location>
</feature>
<dbReference type="PANTHER" id="PTHR30408:SF12">
    <property type="entry name" value="TYPE I RESTRICTION ENZYME MJAVIII SPECIFICITY SUBUNIT"/>
    <property type="match status" value="1"/>
</dbReference>
<dbReference type="AlphaFoldDB" id="A0A5C4JWT0"/>
<dbReference type="Gene3D" id="3.90.220.20">
    <property type="entry name" value="DNA methylase specificity domains"/>
    <property type="match status" value="2"/>
</dbReference>
<comment type="caution">
    <text evidence="6">The sequence shown here is derived from an EMBL/GenBank/DDBJ whole genome shotgun (WGS) entry which is preliminary data.</text>
</comment>
<evidence type="ECO:0000256" key="2">
    <source>
        <dbReference type="ARBA" id="ARBA00022747"/>
    </source>
</evidence>
<name>A0A5C4JWT0_9HYPH</name>
<protein>
    <recommendedName>
        <fullName evidence="5">Type I restriction modification DNA specificity domain-containing protein</fullName>
    </recommendedName>
</protein>
<dbReference type="Proteomes" id="UP000307874">
    <property type="component" value="Unassembled WGS sequence"/>
</dbReference>
<keyword evidence="7" id="KW-1185">Reference proteome</keyword>
<evidence type="ECO:0000313" key="6">
    <source>
        <dbReference type="EMBL" id="TNB49690.1"/>
    </source>
</evidence>
<evidence type="ECO:0000256" key="4">
    <source>
        <dbReference type="SAM" id="MobiDB-lite"/>
    </source>
</evidence>
<proteinExistence type="inferred from homology"/>
<dbReference type="InterPro" id="IPR000055">
    <property type="entry name" value="Restrct_endonuc_typeI_TRD"/>
</dbReference>
<dbReference type="InterPro" id="IPR052021">
    <property type="entry name" value="Type-I_RS_S_subunit"/>
</dbReference>
<evidence type="ECO:0000313" key="7">
    <source>
        <dbReference type="Proteomes" id="UP000307874"/>
    </source>
</evidence>
<sequence>MSEHRAFPKSVQAGIPRLGPKPDGWTTYALGDLLEVVERPVRLDAEKHYQLVTAKRNRGGIVERGRLRGRSIKTKTQFLTKSGDFLISRRQIAHGACGIVPSSLDNAVVSNEYATLQPTDRLNIDFLKHLTNTIYFQQTCFHSSIGVHVEKLVFNLEHWMTWQFHLPPLPGQRRIAAILDEWDKAIAIAEKLVDTRARRKNWLSRQIFRLSGDQTSGGDIQEVKISDIAEVIRGVGYDPTIDKSPEGGVRILTAGNVQQRRITLQGDSTYVIEDIVPQRLLTQQDDFIVCMSNGSKHLVGKAGRCLNTPSEKMAAGAFCATVRPKHSQSVRLLDQMFQSQRYAELLHLALAGSAIGNLAPSQLEDFLFFFTDSEKSIEELELIDRDLDQSTLLAELLSSQKRGLMQKLLSGDLPVPESIDRLLPGGQDVDDALEAEDQSAEATG</sequence>
<evidence type="ECO:0000259" key="5">
    <source>
        <dbReference type="Pfam" id="PF01420"/>
    </source>
</evidence>
<evidence type="ECO:0000256" key="1">
    <source>
        <dbReference type="ARBA" id="ARBA00010923"/>
    </source>
</evidence>
<evidence type="ECO:0000256" key="3">
    <source>
        <dbReference type="ARBA" id="ARBA00023125"/>
    </source>
</evidence>
<comment type="similarity">
    <text evidence="1">Belongs to the type-I restriction system S methylase family.</text>
</comment>
<dbReference type="InterPro" id="IPR044946">
    <property type="entry name" value="Restrct_endonuc_typeI_TRD_sf"/>
</dbReference>
<keyword evidence="3" id="KW-0238">DNA-binding</keyword>
<dbReference type="EMBL" id="VCLB01000001">
    <property type="protein sequence ID" value="TNB49690.1"/>
    <property type="molecule type" value="Genomic_DNA"/>
</dbReference>
<dbReference type="GO" id="GO:0009307">
    <property type="term" value="P:DNA restriction-modification system"/>
    <property type="evidence" value="ECO:0007669"/>
    <property type="project" value="UniProtKB-KW"/>
</dbReference>
<reference evidence="6 7" key="1">
    <citation type="submission" date="2019-06" db="EMBL/GenBank/DDBJ databases">
        <title>Martelella lutilitoris sp. nov., isolated from a tidal mudflat.</title>
        <authorList>
            <person name="Kim Y.-J."/>
        </authorList>
    </citation>
    <scope>NUCLEOTIDE SEQUENCE [LARGE SCALE GENOMIC DNA]</scope>
    <source>
        <strain evidence="6 7">GH2-6</strain>
    </source>
</reference>
<feature type="region of interest" description="Disordered" evidence="4">
    <location>
        <begin position="420"/>
        <end position="444"/>
    </location>
</feature>
<gene>
    <name evidence="6" type="ORF">FF124_01645</name>
</gene>
<dbReference type="OrthoDB" id="164285at2"/>
<feature type="compositionally biased region" description="Acidic residues" evidence="4">
    <location>
        <begin position="428"/>
        <end position="444"/>
    </location>
</feature>
<keyword evidence="2" id="KW-0680">Restriction system</keyword>